<gene>
    <name evidence="1" type="ORF">SS1G_11791</name>
</gene>
<protein>
    <submittedName>
        <fullName evidence="1">Uncharacterized protein</fullName>
    </submittedName>
</protein>
<keyword evidence="2" id="KW-1185">Reference proteome</keyword>
<evidence type="ECO:0000313" key="2">
    <source>
        <dbReference type="Proteomes" id="UP000001312"/>
    </source>
</evidence>
<proteinExistence type="predicted"/>
<dbReference type="GeneID" id="5482920"/>
<sequence length="56" mass="6223">MSSLCKPRAGLCDNKIQHDEVTCLISMFQLLENAINFLLIPSDMGNVTPKSSKEIQ</sequence>
<organism evidence="1 2">
    <name type="scientific">Sclerotinia sclerotiorum (strain ATCC 18683 / 1980 / Ss-1)</name>
    <name type="common">White mold</name>
    <name type="synonym">Whetzelinia sclerotiorum</name>
    <dbReference type="NCBI Taxonomy" id="665079"/>
    <lineage>
        <taxon>Eukaryota</taxon>
        <taxon>Fungi</taxon>
        <taxon>Dikarya</taxon>
        <taxon>Ascomycota</taxon>
        <taxon>Pezizomycotina</taxon>
        <taxon>Leotiomycetes</taxon>
        <taxon>Helotiales</taxon>
        <taxon>Sclerotiniaceae</taxon>
        <taxon>Sclerotinia</taxon>
    </lineage>
</organism>
<dbReference type="RefSeq" id="XP_001586762.1">
    <property type="nucleotide sequence ID" value="XM_001586712.1"/>
</dbReference>
<dbReference type="AlphaFoldDB" id="A7F3E5"/>
<dbReference type="EMBL" id="CH476640">
    <property type="protein sequence ID" value="EDN97266.1"/>
    <property type="molecule type" value="Genomic_DNA"/>
</dbReference>
<dbReference type="Proteomes" id="UP000001312">
    <property type="component" value="Unassembled WGS sequence"/>
</dbReference>
<dbReference type="InParanoid" id="A7F3E5"/>
<reference evidence="2" key="1">
    <citation type="journal article" date="2011" name="PLoS Genet.">
        <title>Genomic analysis of the necrotrophic fungal pathogens Sclerotinia sclerotiorum and Botrytis cinerea.</title>
        <authorList>
            <person name="Amselem J."/>
            <person name="Cuomo C.A."/>
            <person name="van Kan J.A."/>
            <person name="Viaud M."/>
            <person name="Benito E.P."/>
            <person name="Couloux A."/>
            <person name="Coutinho P.M."/>
            <person name="de Vries R.P."/>
            <person name="Dyer P.S."/>
            <person name="Fillinger S."/>
            <person name="Fournier E."/>
            <person name="Gout L."/>
            <person name="Hahn M."/>
            <person name="Kohn L."/>
            <person name="Lapalu N."/>
            <person name="Plummer K.M."/>
            <person name="Pradier J.M."/>
            <person name="Quevillon E."/>
            <person name="Sharon A."/>
            <person name="Simon A."/>
            <person name="ten Have A."/>
            <person name="Tudzynski B."/>
            <person name="Tudzynski P."/>
            <person name="Wincker P."/>
            <person name="Andrew M."/>
            <person name="Anthouard V."/>
            <person name="Beever R.E."/>
            <person name="Beffa R."/>
            <person name="Benoit I."/>
            <person name="Bouzid O."/>
            <person name="Brault B."/>
            <person name="Chen Z."/>
            <person name="Choquer M."/>
            <person name="Collemare J."/>
            <person name="Cotton P."/>
            <person name="Danchin E.G."/>
            <person name="Da Silva C."/>
            <person name="Gautier A."/>
            <person name="Giraud C."/>
            <person name="Giraud T."/>
            <person name="Gonzalez C."/>
            <person name="Grossetete S."/>
            <person name="Guldener U."/>
            <person name="Henrissat B."/>
            <person name="Howlett B.J."/>
            <person name="Kodira C."/>
            <person name="Kretschmer M."/>
            <person name="Lappartient A."/>
            <person name="Leroch M."/>
            <person name="Levis C."/>
            <person name="Mauceli E."/>
            <person name="Neuveglise C."/>
            <person name="Oeser B."/>
            <person name="Pearson M."/>
            <person name="Poulain J."/>
            <person name="Poussereau N."/>
            <person name="Quesneville H."/>
            <person name="Rascle C."/>
            <person name="Schumacher J."/>
            <person name="Segurens B."/>
            <person name="Sexton A."/>
            <person name="Silva E."/>
            <person name="Sirven C."/>
            <person name="Soanes D.M."/>
            <person name="Talbot N.J."/>
            <person name="Templeton M."/>
            <person name="Yandava C."/>
            <person name="Yarden O."/>
            <person name="Zeng Q."/>
            <person name="Rollins J.A."/>
            <person name="Lebrun M.H."/>
            <person name="Dickman M."/>
        </authorList>
    </citation>
    <scope>NUCLEOTIDE SEQUENCE [LARGE SCALE GENOMIC DNA]</scope>
    <source>
        <strain evidence="2">ATCC 18683 / 1980 / Ss-1</strain>
    </source>
</reference>
<dbReference type="KEGG" id="ssl:SS1G_11791"/>
<name>A7F3E5_SCLS1</name>
<accession>A7F3E5</accession>
<evidence type="ECO:0000313" key="1">
    <source>
        <dbReference type="EMBL" id="EDN97266.1"/>
    </source>
</evidence>